<comment type="caution">
    <text evidence="1">The sequence shown here is derived from an EMBL/GenBank/DDBJ whole genome shotgun (WGS) entry which is preliminary data.</text>
</comment>
<dbReference type="Proteomes" id="UP001500058">
    <property type="component" value="Unassembled WGS sequence"/>
</dbReference>
<keyword evidence="2" id="KW-1185">Reference proteome</keyword>
<protein>
    <recommendedName>
        <fullName evidence="3">ANTAR domain-containing protein</fullName>
    </recommendedName>
</protein>
<reference evidence="1 2" key="1">
    <citation type="journal article" date="2019" name="Int. J. Syst. Evol. Microbiol.">
        <title>The Global Catalogue of Microorganisms (GCM) 10K type strain sequencing project: providing services to taxonomists for standard genome sequencing and annotation.</title>
        <authorList>
            <consortium name="The Broad Institute Genomics Platform"/>
            <consortium name="The Broad Institute Genome Sequencing Center for Infectious Disease"/>
            <person name="Wu L."/>
            <person name="Ma J."/>
        </authorList>
    </citation>
    <scope>NUCLEOTIDE SEQUENCE [LARGE SCALE GENOMIC DNA]</scope>
    <source>
        <strain evidence="1 2">JCM 6921</strain>
    </source>
</reference>
<dbReference type="EMBL" id="BAAATJ010000002">
    <property type="protein sequence ID" value="GAA2386196.1"/>
    <property type="molecule type" value="Genomic_DNA"/>
</dbReference>
<name>A0ABN3HS41_9ACTN</name>
<sequence length="110" mass="11916">MFGSGKRETAVVVVRDSEEVVEALREALETAPEEERAGLERAVAVATAAAEGLVADEARARAEWTRRRLEAVGFSGPLDSVRAVKALREAEPSLSLRTAVELTREAARRD</sequence>
<evidence type="ECO:0000313" key="2">
    <source>
        <dbReference type="Proteomes" id="UP001500058"/>
    </source>
</evidence>
<evidence type="ECO:0000313" key="1">
    <source>
        <dbReference type="EMBL" id="GAA2386196.1"/>
    </source>
</evidence>
<dbReference type="RefSeq" id="WP_344629235.1">
    <property type="nucleotide sequence ID" value="NZ_BAAATJ010000002.1"/>
</dbReference>
<organism evidence="1 2">
    <name type="scientific">Streptomyces glaucosporus</name>
    <dbReference type="NCBI Taxonomy" id="284044"/>
    <lineage>
        <taxon>Bacteria</taxon>
        <taxon>Bacillati</taxon>
        <taxon>Actinomycetota</taxon>
        <taxon>Actinomycetes</taxon>
        <taxon>Kitasatosporales</taxon>
        <taxon>Streptomycetaceae</taxon>
        <taxon>Streptomyces</taxon>
    </lineage>
</organism>
<accession>A0ABN3HS41</accession>
<proteinExistence type="predicted"/>
<gene>
    <name evidence="1" type="ORF">GCM10010420_06110</name>
</gene>
<evidence type="ECO:0008006" key="3">
    <source>
        <dbReference type="Google" id="ProtNLM"/>
    </source>
</evidence>